<gene>
    <name evidence="2" type="ORF">NPIL_282591</name>
</gene>
<proteinExistence type="predicted"/>
<reference evidence="2" key="1">
    <citation type="submission" date="2020-08" db="EMBL/GenBank/DDBJ databases">
        <title>Multicomponent nature underlies the extraordinary mechanical properties of spider dragline silk.</title>
        <authorList>
            <person name="Kono N."/>
            <person name="Nakamura H."/>
            <person name="Mori M."/>
            <person name="Yoshida Y."/>
            <person name="Ohtoshi R."/>
            <person name="Malay A.D."/>
            <person name="Moran D.A.P."/>
            <person name="Tomita M."/>
            <person name="Numata K."/>
            <person name="Arakawa K."/>
        </authorList>
    </citation>
    <scope>NUCLEOTIDE SEQUENCE</scope>
</reference>
<comment type="caution">
    <text evidence="2">The sequence shown here is derived from an EMBL/GenBank/DDBJ whole genome shotgun (WGS) entry which is preliminary data.</text>
</comment>
<accession>A0A8X6U2Z8</accession>
<dbReference type="EMBL" id="BMAW01117404">
    <property type="protein sequence ID" value="GFT75055.1"/>
    <property type="molecule type" value="Genomic_DNA"/>
</dbReference>
<feature type="compositionally biased region" description="Basic and acidic residues" evidence="1">
    <location>
        <begin position="93"/>
        <end position="102"/>
    </location>
</feature>
<dbReference type="AlphaFoldDB" id="A0A8X6U2Z8"/>
<keyword evidence="3" id="KW-1185">Reference proteome</keyword>
<feature type="region of interest" description="Disordered" evidence="1">
    <location>
        <begin position="69"/>
        <end position="102"/>
    </location>
</feature>
<evidence type="ECO:0000256" key="1">
    <source>
        <dbReference type="SAM" id="MobiDB-lite"/>
    </source>
</evidence>
<sequence length="102" mass="12600">MEYVLFKDEDVRFKSLRASPASRRNAWWIPTFTWFSDRWASYCLLKRRGDERKIWTNIEEGERWFTEENIPRTPRRTEERKGSMKLLPYLSHYRREGRDPGR</sequence>
<evidence type="ECO:0000313" key="3">
    <source>
        <dbReference type="Proteomes" id="UP000887013"/>
    </source>
</evidence>
<dbReference type="Proteomes" id="UP000887013">
    <property type="component" value="Unassembled WGS sequence"/>
</dbReference>
<feature type="compositionally biased region" description="Basic and acidic residues" evidence="1">
    <location>
        <begin position="69"/>
        <end position="82"/>
    </location>
</feature>
<protein>
    <submittedName>
        <fullName evidence="2">Uncharacterized protein</fullName>
    </submittedName>
</protein>
<organism evidence="2 3">
    <name type="scientific">Nephila pilipes</name>
    <name type="common">Giant wood spider</name>
    <name type="synonym">Nephila maculata</name>
    <dbReference type="NCBI Taxonomy" id="299642"/>
    <lineage>
        <taxon>Eukaryota</taxon>
        <taxon>Metazoa</taxon>
        <taxon>Ecdysozoa</taxon>
        <taxon>Arthropoda</taxon>
        <taxon>Chelicerata</taxon>
        <taxon>Arachnida</taxon>
        <taxon>Araneae</taxon>
        <taxon>Araneomorphae</taxon>
        <taxon>Entelegynae</taxon>
        <taxon>Araneoidea</taxon>
        <taxon>Nephilidae</taxon>
        <taxon>Nephila</taxon>
    </lineage>
</organism>
<evidence type="ECO:0000313" key="2">
    <source>
        <dbReference type="EMBL" id="GFT75055.1"/>
    </source>
</evidence>
<name>A0A8X6U2Z8_NEPPI</name>